<dbReference type="AlphaFoldDB" id="A0A5S5C5M1"/>
<feature type="transmembrane region" description="Helical" evidence="1">
    <location>
        <begin position="30"/>
        <end position="53"/>
    </location>
</feature>
<keyword evidence="1" id="KW-1133">Transmembrane helix</keyword>
<dbReference type="Proteomes" id="UP000323257">
    <property type="component" value="Unassembled WGS sequence"/>
</dbReference>
<keyword evidence="1" id="KW-0472">Membrane</keyword>
<accession>A0A5S5C5M1</accession>
<proteinExistence type="predicted"/>
<protein>
    <submittedName>
        <fullName evidence="2">Uncharacterized protein</fullName>
    </submittedName>
</protein>
<evidence type="ECO:0000313" key="2">
    <source>
        <dbReference type="EMBL" id="TYP74731.1"/>
    </source>
</evidence>
<evidence type="ECO:0000256" key="1">
    <source>
        <dbReference type="SAM" id="Phobius"/>
    </source>
</evidence>
<name>A0A5S5C5M1_9BACL</name>
<keyword evidence="3" id="KW-1185">Reference proteome</keyword>
<reference evidence="2 3" key="1">
    <citation type="submission" date="2019-07" db="EMBL/GenBank/DDBJ databases">
        <title>Genomic Encyclopedia of Type Strains, Phase III (KMG-III): the genomes of soil and plant-associated and newly described type strains.</title>
        <authorList>
            <person name="Whitman W."/>
        </authorList>
    </citation>
    <scope>NUCLEOTIDE SEQUENCE [LARGE SCALE GENOMIC DNA]</scope>
    <source>
        <strain evidence="2 3">BL24</strain>
    </source>
</reference>
<sequence>MAAVIVLLLTVSIAALELPRLWTGGAKKAVLLYVCMMAAGNVAFAARSFGYALPNPSDWMRVGLAPMTEALTRLGLIAS</sequence>
<gene>
    <name evidence="2" type="ORF">BCM02_105276</name>
</gene>
<organism evidence="2 3">
    <name type="scientific">Paenibacillus methanolicus</name>
    <dbReference type="NCBI Taxonomy" id="582686"/>
    <lineage>
        <taxon>Bacteria</taxon>
        <taxon>Bacillati</taxon>
        <taxon>Bacillota</taxon>
        <taxon>Bacilli</taxon>
        <taxon>Bacillales</taxon>
        <taxon>Paenibacillaceae</taxon>
        <taxon>Paenibacillus</taxon>
    </lineage>
</organism>
<comment type="caution">
    <text evidence="2">The sequence shown here is derived from an EMBL/GenBank/DDBJ whole genome shotgun (WGS) entry which is preliminary data.</text>
</comment>
<dbReference type="EMBL" id="VNHS01000005">
    <property type="protein sequence ID" value="TYP74731.1"/>
    <property type="molecule type" value="Genomic_DNA"/>
</dbReference>
<keyword evidence="1" id="KW-0812">Transmembrane</keyword>
<evidence type="ECO:0000313" key="3">
    <source>
        <dbReference type="Proteomes" id="UP000323257"/>
    </source>
</evidence>